<dbReference type="Proteomes" id="UP000198716">
    <property type="component" value="Unassembled WGS sequence"/>
</dbReference>
<proteinExistence type="predicted"/>
<organism evidence="2 3">
    <name type="scientific">Actinopolyspora alba</name>
    <dbReference type="NCBI Taxonomy" id="673379"/>
    <lineage>
        <taxon>Bacteria</taxon>
        <taxon>Bacillati</taxon>
        <taxon>Actinomycetota</taxon>
        <taxon>Actinomycetes</taxon>
        <taxon>Actinopolysporales</taxon>
        <taxon>Actinopolysporaceae</taxon>
        <taxon>Actinopolyspora</taxon>
        <taxon>Actinopolyspora alba group</taxon>
    </lineage>
</organism>
<feature type="transmembrane region" description="Helical" evidence="1">
    <location>
        <begin position="7"/>
        <end position="28"/>
    </location>
</feature>
<dbReference type="AlphaFoldDB" id="A0A1I2CPF0"/>
<evidence type="ECO:0000313" key="3">
    <source>
        <dbReference type="Proteomes" id="UP000198716"/>
    </source>
</evidence>
<sequence>MRLIRGCLNLVALTVAALAATVATFAALPYGPAWTVALLALAALLLTARAAWRHADDLTHLAPPRDD</sequence>
<dbReference type="RefSeq" id="WP_139219653.1">
    <property type="nucleotide sequence ID" value="NZ_FOMZ01000032.1"/>
</dbReference>
<keyword evidence="1" id="KW-0812">Transmembrane</keyword>
<name>A0A1I2CPF0_9ACTN</name>
<keyword evidence="1" id="KW-1133">Transmembrane helix</keyword>
<gene>
    <name evidence="2" type="ORF">SAMN04487819_1325</name>
</gene>
<dbReference type="EMBL" id="FOMZ01000032">
    <property type="protein sequence ID" value="SFE70166.1"/>
    <property type="molecule type" value="Genomic_DNA"/>
</dbReference>
<keyword evidence="1" id="KW-0472">Membrane</keyword>
<evidence type="ECO:0000313" key="2">
    <source>
        <dbReference type="EMBL" id="SFE70166.1"/>
    </source>
</evidence>
<keyword evidence="3" id="KW-1185">Reference proteome</keyword>
<reference evidence="3" key="1">
    <citation type="submission" date="2016-10" db="EMBL/GenBank/DDBJ databases">
        <authorList>
            <person name="Varghese N."/>
            <person name="Submissions S."/>
        </authorList>
    </citation>
    <scope>NUCLEOTIDE SEQUENCE [LARGE SCALE GENOMIC DNA]</scope>
    <source>
        <strain evidence="3">DSM 45004</strain>
    </source>
</reference>
<evidence type="ECO:0000256" key="1">
    <source>
        <dbReference type="SAM" id="Phobius"/>
    </source>
</evidence>
<feature type="transmembrane region" description="Helical" evidence="1">
    <location>
        <begin position="34"/>
        <end position="52"/>
    </location>
</feature>
<protein>
    <submittedName>
        <fullName evidence="2">Uncharacterized protein</fullName>
    </submittedName>
</protein>
<accession>A0A1I2CPF0</accession>